<dbReference type="GO" id="GO:0006355">
    <property type="term" value="P:regulation of DNA-templated transcription"/>
    <property type="evidence" value="ECO:0007669"/>
    <property type="project" value="InterPro"/>
</dbReference>
<gene>
    <name evidence="5" type="ORF">HNAJ_LOCUS10490</name>
</gene>
<keyword evidence="2" id="KW-0539">Nucleus</keyword>
<keyword evidence="6" id="KW-1185">Reference proteome</keyword>
<dbReference type="PROSITE" id="PS51138">
    <property type="entry name" value="ENT"/>
    <property type="match status" value="1"/>
</dbReference>
<evidence type="ECO:0000259" key="4">
    <source>
        <dbReference type="PROSITE" id="PS51138"/>
    </source>
</evidence>
<dbReference type="SMART" id="SM01191">
    <property type="entry name" value="ENT"/>
    <property type="match status" value="1"/>
</dbReference>
<dbReference type="AlphaFoldDB" id="A0A0R3TS84"/>
<dbReference type="Gene3D" id="1.10.1240.40">
    <property type="entry name" value="ENT domain"/>
    <property type="match status" value="1"/>
</dbReference>
<dbReference type="InterPro" id="IPR005491">
    <property type="entry name" value="ENT_dom"/>
</dbReference>
<reference evidence="7" key="1">
    <citation type="submission" date="2017-02" db="UniProtKB">
        <authorList>
            <consortium name="WormBaseParasite"/>
        </authorList>
    </citation>
    <scope>IDENTIFICATION</scope>
</reference>
<dbReference type="GO" id="GO:0005654">
    <property type="term" value="C:nucleoplasm"/>
    <property type="evidence" value="ECO:0007669"/>
    <property type="project" value="TreeGrafter"/>
</dbReference>
<organism evidence="7">
    <name type="scientific">Rodentolepis nana</name>
    <name type="common">Dwarf tapeworm</name>
    <name type="synonym">Hymenolepis nana</name>
    <dbReference type="NCBI Taxonomy" id="102285"/>
    <lineage>
        <taxon>Eukaryota</taxon>
        <taxon>Metazoa</taxon>
        <taxon>Spiralia</taxon>
        <taxon>Lophotrochozoa</taxon>
        <taxon>Platyhelminthes</taxon>
        <taxon>Cestoda</taxon>
        <taxon>Eucestoda</taxon>
        <taxon>Cyclophyllidea</taxon>
        <taxon>Hymenolepididae</taxon>
        <taxon>Rodentolepis</taxon>
    </lineage>
</organism>
<dbReference type="PANTHER" id="PTHR16500">
    <property type="entry name" value="BRCA2-INTERACTING TRANSCRIPTIONAL REPRESSOR EMSY"/>
    <property type="match status" value="1"/>
</dbReference>
<evidence type="ECO:0000256" key="3">
    <source>
        <dbReference type="SAM" id="MobiDB-lite"/>
    </source>
</evidence>
<dbReference type="PANTHER" id="PTHR16500:SF3">
    <property type="entry name" value="BRCA2-INTERACTING TRANSCRIPTIONAL REPRESSOR EMSY"/>
    <property type="match status" value="1"/>
</dbReference>
<dbReference type="WBParaSite" id="HNAJ_0001049501-mRNA-1">
    <property type="protein sequence ID" value="HNAJ_0001049501-mRNA-1"/>
    <property type="gene ID" value="HNAJ_0001049501"/>
</dbReference>
<accession>A0A0R3TS84</accession>
<evidence type="ECO:0000256" key="2">
    <source>
        <dbReference type="ARBA" id="ARBA00023242"/>
    </source>
</evidence>
<dbReference type="Pfam" id="PF03735">
    <property type="entry name" value="ENT"/>
    <property type="match status" value="1"/>
</dbReference>
<name>A0A0R3TS84_RODNA</name>
<sequence>MFDKTRVIENANILWPALMDMSSADCHRLLRQNEIEAYSKVVSAFRAQGLFTSEKKSVLSSLRRLLNICGDRHRAEVRRAVNDDELATISECVSGKRTDDSWCFEGRRITPIIQRGVPQTAFLLDADDVAIKIASFKFMMPNKSKKLSITADCAQTNEKAESVSFAEAVENANKVKNVEDVPNTDVAIADMPKCVSNEDVTDDTPIVPEAAVEVTCEADATQKPKLVSTVIEEKASLIAELPVEQFSKDKMQSSTSFQLDENAPHSPPLVKQIPIIQSVISGFKRSHSVLESPDSMSSSQAKLPLSTSSFEAAKNGGNVPFISTTRNFLIRPNTLHIPTNSISKPLSQGNQTNKVQCSSNPVLPIPTINRSSPSSTFTSTPTLTTFVMTGSSGPTAIISQSSNNASRVFKNYSTVISSNQQQQQNSLISSSASENRKVHSAHSIIVQSSQLSNPKPLQTTNSSAPRNVYFVPQGPVNRLVTSSSTVGSTNQPSTSRPLRILPVNNSLITTSKTATNMHANSSTLGPLLTSANLPSNYQNQQNNSGVCGDSELPSPAVSLVKVAAAPVNIGYSPCVGSLLVNSPSVNISATNQQVNSSSQLVNMLDPKRPRLAFMSTASPSTRQ</sequence>
<dbReference type="Proteomes" id="UP000278807">
    <property type="component" value="Unassembled WGS sequence"/>
</dbReference>
<protein>
    <submittedName>
        <fullName evidence="7">ENT domain-containing protein</fullName>
    </submittedName>
</protein>
<dbReference type="InterPro" id="IPR036142">
    <property type="entry name" value="ENT_dom-like_sf"/>
</dbReference>
<dbReference type="InterPro" id="IPR033482">
    <property type="entry name" value="EMSY"/>
</dbReference>
<feature type="compositionally biased region" description="Polar residues" evidence="3">
    <location>
        <begin position="445"/>
        <end position="465"/>
    </location>
</feature>
<dbReference type="SUPFAM" id="SSF158639">
    <property type="entry name" value="ENT-like"/>
    <property type="match status" value="1"/>
</dbReference>
<proteinExistence type="predicted"/>
<dbReference type="STRING" id="102285.A0A0R3TS84"/>
<comment type="subcellular location">
    <subcellularLocation>
        <location evidence="1">Nucleus</location>
    </subcellularLocation>
</comment>
<evidence type="ECO:0000313" key="6">
    <source>
        <dbReference type="Proteomes" id="UP000278807"/>
    </source>
</evidence>
<evidence type="ECO:0000313" key="5">
    <source>
        <dbReference type="EMBL" id="VDO08068.1"/>
    </source>
</evidence>
<feature type="domain" description="ENT" evidence="4">
    <location>
        <begin position="26"/>
        <end position="110"/>
    </location>
</feature>
<feature type="region of interest" description="Disordered" evidence="3">
    <location>
        <begin position="439"/>
        <end position="467"/>
    </location>
</feature>
<evidence type="ECO:0000313" key="7">
    <source>
        <dbReference type="WBParaSite" id="HNAJ_0001049501-mRNA-1"/>
    </source>
</evidence>
<dbReference type="OrthoDB" id="10035579at2759"/>
<evidence type="ECO:0000256" key="1">
    <source>
        <dbReference type="ARBA" id="ARBA00004123"/>
    </source>
</evidence>
<reference evidence="5 6" key="2">
    <citation type="submission" date="2018-11" db="EMBL/GenBank/DDBJ databases">
        <authorList>
            <consortium name="Pathogen Informatics"/>
        </authorList>
    </citation>
    <scope>NUCLEOTIDE SEQUENCE [LARGE SCALE GENOMIC DNA]</scope>
</reference>
<dbReference type="EMBL" id="UZAE01013075">
    <property type="protein sequence ID" value="VDO08068.1"/>
    <property type="molecule type" value="Genomic_DNA"/>
</dbReference>